<feature type="signal peptide" evidence="1">
    <location>
        <begin position="1"/>
        <end position="18"/>
    </location>
</feature>
<dbReference type="AlphaFoldDB" id="A0AAD4NAX2"/>
<feature type="chain" id="PRO_5041996549" evidence="1">
    <location>
        <begin position="19"/>
        <end position="239"/>
    </location>
</feature>
<comment type="caution">
    <text evidence="2">The sequence shown here is derived from an EMBL/GenBank/DDBJ whole genome shotgun (WGS) entry which is preliminary data.</text>
</comment>
<gene>
    <name evidence="2" type="ORF">DdX_05530</name>
</gene>
<evidence type="ECO:0000256" key="1">
    <source>
        <dbReference type="SAM" id="SignalP"/>
    </source>
</evidence>
<name>A0AAD4NAX2_9BILA</name>
<evidence type="ECO:0000313" key="3">
    <source>
        <dbReference type="Proteomes" id="UP001201812"/>
    </source>
</evidence>
<dbReference type="EMBL" id="JAKKPZ010000006">
    <property type="protein sequence ID" value="KAI1720155.1"/>
    <property type="molecule type" value="Genomic_DNA"/>
</dbReference>
<proteinExistence type="predicted"/>
<protein>
    <submittedName>
        <fullName evidence="2">DAF-16/FOXO Controlled, germline Tumor affecting</fullName>
    </submittedName>
</protein>
<keyword evidence="3" id="KW-1185">Reference proteome</keyword>
<organism evidence="2 3">
    <name type="scientific">Ditylenchus destructor</name>
    <dbReference type="NCBI Taxonomy" id="166010"/>
    <lineage>
        <taxon>Eukaryota</taxon>
        <taxon>Metazoa</taxon>
        <taxon>Ecdysozoa</taxon>
        <taxon>Nematoda</taxon>
        <taxon>Chromadorea</taxon>
        <taxon>Rhabditida</taxon>
        <taxon>Tylenchina</taxon>
        <taxon>Tylenchomorpha</taxon>
        <taxon>Sphaerularioidea</taxon>
        <taxon>Anguinidae</taxon>
        <taxon>Anguininae</taxon>
        <taxon>Ditylenchus</taxon>
    </lineage>
</organism>
<evidence type="ECO:0000313" key="2">
    <source>
        <dbReference type="EMBL" id="KAI1720155.1"/>
    </source>
</evidence>
<keyword evidence="1" id="KW-0732">Signal</keyword>
<reference evidence="2" key="1">
    <citation type="submission" date="2022-01" db="EMBL/GenBank/DDBJ databases">
        <title>Genome Sequence Resource for Two Populations of Ditylenchus destructor, the Migratory Endoparasitic Phytonematode.</title>
        <authorList>
            <person name="Zhang H."/>
            <person name="Lin R."/>
            <person name="Xie B."/>
        </authorList>
    </citation>
    <scope>NUCLEOTIDE SEQUENCE</scope>
    <source>
        <strain evidence="2">BazhouSP</strain>
    </source>
</reference>
<accession>A0AAD4NAX2</accession>
<dbReference type="Proteomes" id="UP001201812">
    <property type="component" value="Unassembled WGS sequence"/>
</dbReference>
<sequence>MLPIALIVFSHLLYLNSAKREICQDGRDNILWIQDIRPDSSVQFSEITLLTYDAARNPYCASNEQGKKVGAIHLPGFIRIASGLAKIAKQVDKNAPLLLDLTIEHNSFFIGKVCEEGKSQSSFVPDDVCSYDICQILAPVCDALGHIGKISLAESHPELIPLYPAAFSYVEGEWKAQASLSQNGLILASVRASTSSNPDESDLWCTVKLGDEEDENIFFEYIDPESAHTAQKHKPTDEL</sequence>